<evidence type="ECO:0000313" key="10">
    <source>
        <dbReference type="EMBL" id="SBW81162.1"/>
    </source>
</evidence>
<comment type="function">
    <text evidence="2">Catalyzes the ketonization of 2-hydroxymuconate stereoselectively to yield 2-oxo-3-hexenedioate.</text>
</comment>
<sequence length="142" mass="15703">MPVVNFHLVDGHCTAEQKARLLKDASQLYSLLLHSPIERVRAFITSHATAECAVGGEMVEVSGVHAPFFEFIVLEGRPLDERQALMSGFTDLLSELLAVERSLIRGRCFRVDPQDWCIGGRDAAELRKQEILDRAVQAGGAE</sequence>
<evidence type="ECO:0000256" key="5">
    <source>
        <dbReference type="ARBA" id="ARBA00012667"/>
    </source>
</evidence>
<evidence type="ECO:0000259" key="9">
    <source>
        <dbReference type="Pfam" id="PF01361"/>
    </source>
</evidence>
<comment type="subunit">
    <text evidence="4">Homohexamer.</text>
</comment>
<proteinExistence type="inferred from homology"/>
<evidence type="ECO:0000256" key="2">
    <source>
        <dbReference type="ARBA" id="ARBA00003024"/>
    </source>
</evidence>
<accession>A0A1D3JYR4</accession>
<dbReference type="PANTHER" id="PTHR35530">
    <property type="entry name" value="TAUTOMERASE-RELATED"/>
    <property type="match status" value="1"/>
</dbReference>
<dbReference type="EMBL" id="LT599583">
    <property type="protein sequence ID" value="SBW81162.1"/>
    <property type="molecule type" value="Genomic_DNA"/>
</dbReference>
<evidence type="ECO:0000256" key="3">
    <source>
        <dbReference type="ARBA" id="ARBA00006723"/>
    </source>
</evidence>
<protein>
    <recommendedName>
        <fullName evidence="6">2-hydroxymuconate tautomerase</fullName>
        <ecNumber evidence="5">5.3.2.6</ecNumber>
    </recommendedName>
    <alternativeName>
        <fullName evidence="8">4-oxalocrotonate tautomerase</fullName>
    </alternativeName>
</protein>
<dbReference type="InterPro" id="IPR004370">
    <property type="entry name" value="4-OT-like_dom"/>
</dbReference>
<evidence type="ECO:0000256" key="8">
    <source>
        <dbReference type="ARBA" id="ARBA00029674"/>
    </source>
</evidence>
<dbReference type="GO" id="GO:0016853">
    <property type="term" value="F:isomerase activity"/>
    <property type="evidence" value="ECO:0007669"/>
    <property type="project" value="UniProtKB-KW"/>
</dbReference>
<evidence type="ECO:0000313" key="11">
    <source>
        <dbReference type="Proteomes" id="UP000245431"/>
    </source>
</evidence>
<dbReference type="Gene3D" id="3.30.429.10">
    <property type="entry name" value="Macrophage Migration Inhibitory Factor"/>
    <property type="match status" value="2"/>
</dbReference>
<organism evidence="10 11">
    <name type="scientific">Pseudomonas veronii 1YdBTEX2</name>
    <dbReference type="NCBI Taxonomy" id="1295141"/>
    <lineage>
        <taxon>Bacteria</taxon>
        <taxon>Pseudomonadati</taxon>
        <taxon>Pseudomonadota</taxon>
        <taxon>Gammaproteobacteria</taxon>
        <taxon>Pseudomonadales</taxon>
        <taxon>Pseudomonadaceae</taxon>
        <taxon>Pseudomonas</taxon>
    </lineage>
</organism>
<evidence type="ECO:0000256" key="4">
    <source>
        <dbReference type="ARBA" id="ARBA00011643"/>
    </source>
</evidence>
<reference evidence="11" key="1">
    <citation type="submission" date="2016-07" db="EMBL/GenBank/DDBJ databases">
        <authorList>
            <person name="Florea S."/>
            <person name="Webb J.S."/>
            <person name="Jaromczyk J."/>
            <person name="Schardl C.L."/>
        </authorList>
    </citation>
    <scope>NUCLEOTIDE SEQUENCE [LARGE SCALE GENOMIC DNA]</scope>
    <source>
        <strain evidence="11">1YdBTEX2</strain>
    </source>
</reference>
<dbReference type="RefSeq" id="WP_017845631.1">
    <property type="nucleotide sequence ID" value="NZ_AOUH01000011.1"/>
</dbReference>
<comment type="catalytic activity">
    <reaction evidence="1">
        <text>(2Z,4E)-2-hydroxyhexa-2,4-dienedioate = (3E)-2-oxohex-3-enedioate</text>
        <dbReference type="Rhea" id="RHEA:33431"/>
        <dbReference type="ChEBI" id="CHEBI:28080"/>
        <dbReference type="ChEBI" id="CHEBI:64908"/>
        <dbReference type="EC" id="5.3.2.6"/>
    </reaction>
</comment>
<feature type="domain" description="4-oxalocrotonate tautomerase-like" evidence="9">
    <location>
        <begin position="2"/>
        <end position="60"/>
    </location>
</feature>
<dbReference type="SUPFAM" id="SSF55331">
    <property type="entry name" value="Tautomerase/MIF"/>
    <property type="match status" value="1"/>
</dbReference>
<dbReference type="Proteomes" id="UP000245431">
    <property type="component" value="Chromosome PVE_r1"/>
</dbReference>
<dbReference type="InterPro" id="IPR014347">
    <property type="entry name" value="Tautomerase/MIF_sf"/>
</dbReference>
<name>A0A1D3JYR4_PSEVE</name>
<keyword evidence="7" id="KW-0413">Isomerase</keyword>
<evidence type="ECO:0000256" key="6">
    <source>
        <dbReference type="ARBA" id="ARBA00015750"/>
    </source>
</evidence>
<gene>
    <name evidence="10" type="ORF">PVE_R1G3280</name>
</gene>
<comment type="similarity">
    <text evidence="3">Belongs to the 4-oxalocrotonate tautomerase family.</text>
</comment>
<evidence type="ECO:0000256" key="7">
    <source>
        <dbReference type="ARBA" id="ARBA00023235"/>
    </source>
</evidence>
<dbReference type="PANTHER" id="PTHR35530:SF1">
    <property type="entry name" value="2-HYDROXYMUCONATE TAUTOMERASE"/>
    <property type="match status" value="1"/>
</dbReference>
<dbReference type="AlphaFoldDB" id="A0A1D3JYR4"/>
<dbReference type="EC" id="5.3.2.6" evidence="5"/>
<dbReference type="Pfam" id="PF01361">
    <property type="entry name" value="Tautomerase"/>
    <property type="match status" value="1"/>
</dbReference>
<evidence type="ECO:0000256" key="1">
    <source>
        <dbReference type="ARBA" id="ARBA00001379"/>
    </source>
</evidence>